<dbReference type="AlphaFoldDB" id="A0A3B1CFB6"/>
<dbReference type="PANTHER" id="PTHR37832:SF1">
    <property type="entry name" value="STRESS-RESPONSE A_B BARREL DOMAIN-CONTAINING PROTEIN"/>
    <property type="match status" value="1"/>
</dbReference>
<evidence type="ECO:0000313" key="2">
    <source>
        <dbReference type="EMBL" id="VAX29166.1"/>
    </source>
</evidence>
<gene>
    <name evidence="2" type="ORF">MNBD_NITROSPIRAE01-1263</name>
</gene>
<dbReference type="SMART" id="SM00886">
    <property type="entry name" value="Dabb"/>
    <property type="match status" value="1"/>
</dbReference>
<protein>
    <recommendedName>
        <fullName evidence="1">Stress-response A/B barrel domain-containing protein</fullName>
    </recommendedName>
</protein>
<dbReference type="InterPro" id="IPR011008">
    <property type="entry name" value="Dimeric_a/b-barrel"/>
</dbReference>
<proteinExistence type="predicted"/>
<dbReference type="Gene3D" id="3.30.70.100">
    <property type="match status" value="1"/>
</dbReference>
<sequence>MLKHIVIWQLKEAVEDRSYSENAHVLRETLESLVGKIPGLLKIEVGFDENAKDPDVVLYSELESWEALSVYKEHPDHQAVIPLVKTLCTARRVVDYEV</sequence>
<evidence type="ECO:0000259" key="1">
    <source>
        <dbReference type="PROSITE" id="PS51502"/>
    </source>
</evidence>
<reference evidence="2" key="1">
    <citation type="submission" date="2018-06" db="EMBL/GenBank/DDBJ databases">
        <authorList>
            <person name="Zhirakovskaya E."/>
        </authorList>
    </citation>
    <scope>NUCLEOTIDE SEQUENCE</scope>
</reference>
<dbReference type="InterPro" id="IPR013097">
    <property type="entry name" value="Dabb"/>
</dbReference>
<dbReference type="SUPFAM" id="SSF54909">
    <property type="entry name" value="Dimeric alpha+beta barrel"/>
    <property type="match status" value="1"/>
</dbReference>
<feature type="domain" description="Stress-response A/B barrel" evidence="1">
    <location>
        <begin position="2"/>
        <end position="96"/>
    </location>
</feature>
<dbReference type="Pfam" id="PF07876">
    <property type="entry name" value="Dabb"/>
    <property type="match status" value="1"/>
</dbReference>
<organism evidence="2">
    <name type="scientific">hydrothermal vent metagenome</name>
    <dbReference type="NCBI Taxonomy" id="652676"/>
    <lineage>
        <taxon>unclassified sequences</taxon>
        <taxon>metagenomes</taxon>
        <taxon>ecological metagenomes</taxon>
    </lineage>
</organism>
<dbReference type="PROSITE" id="PS51502">
    <property type="entry name" value="S_R_A_B_BARREL"/>
    <property type="match status" value="1"/>
</dbReference>
<dbReference type="PANTHER" id="PTHR37832">
    <property type="entry name" value="BLL2683 PROTEIN"/>
    <property type="match status" value="1"/>
</dbReference>
<dbReference type="EMBL" id="UOGF01000048">
    <property type="protein sequence ID" value="VAX29166.1"/>
    <property type="molecule type" value="Genomic_DNA"/>
</dbReference>
<name>A0A3B1CFB6_9ZZZZ</name>
<accession>A0A3B1CFB6</accession>